<dbReference type="InterPro" id="IPR045270">
    <property type="entry name" value="STKc_AGC"/>
</dbReference>
<evidence type="ECO:0000313" key="10">
    <source>
        <dbReference type="EMBL" id="CAJ1931536.1"/>
    </source>
</evidence>
<dbReference type="GO" id="GO:0004691">
    <property type="term" value="F:cAMP-dependent protein kinase activity"/>
    <property type="evidence" value="ECO:0007669"/>
    <property type="project" value="TreeGrafter"/>
</dbReference>
<dbReference type="AlphaFoldDB" id="A0AAD2CE05"/>
<dbReference type="Gene3D" id="3.30.200.20">
    <property type="entry name" value="Phosphorylase Kinase, domain 1"/>
    <property type="match status" value="1"/>
</dbReference>
<dbReference type="Proteomes" id="UP001295423">
    <property type="component" value="Unassembled WGS sequence"/>
</dbReference>
<dbReference type="SMART" id="SM00100">
    <property type="entry name" value="cNMP"/>
    <property type="match status" value="3"/>
</dbReference>
<dbReference type="PANTHER" id="PTHR24353:SF143">
    <property type="entry name" value="PROTEIN KINASE DOMAIN-CONTAINING PROTEIN"/>
    <property type="match status" value="1"/>
</dbReference>
<keyword evidence="3 6" id="KW-0547">Nucleotide-binding</keyword>
<feature type="domain" description="Protein kinase" evidence="8">
    <location>
        <begin position="579"/>
        <end position="849"/>
    </location>
</feature>
<evidence type="ECO:0000259" key="9">
    <source>
        <dbReference type="PROSITE" id="PS50042"/>
    </source>
</evidence>
<dbReference type="PROSITE" id="PS00889">
    <property type="entry name" value="CNMP_BINDING_2"/>
    <property type="match status" value="1"/>
</dbReference>
<dbReference type="InterPro" id="IPR000595">
    <property type="entry name" value="cNMP-bd_dom"/>
</dbReference>
<organism evidence="10 11">
    <name type="scientific">Cylindrotheca closterium</name>
    <dbReference type="NCBI Taxonomy" id="2856"/>
    <lineage>
        <taxon>Eukaryota</taxon>
        <taxon>Sar</taxon>
        <taxon>Stramenopiles</taxon>
        <taxon>Ochrophyta</taxon>
        <taxon>Bacillariophyta</taxon>
        <taxon>Bacillariophyceae</taxon>
        <taxon>Bacillariophycidae</taxon>
        <taxon>Bacillariales</taxon>
        <taxon>Bacillariaceae</taxon>
        <taxon>Cylindrotheca</taxon>
    </lineage>
</organism>
<dbReference type="Gene3D" id="2.60.120.10">
    <property type="entry name" value="Jelly Rolls"/>
    <property type="match status" value="3"/>
</dbReference>
<dbReference type="CDD" id="cd05123">
    <property type="entry name" value="STKc_AGC"/>
    <property type="match status" value="1"/>
</dbReference>
<feature type="domain" description="Cyclic nucleotide-binding" evidence="9">
    <location>
        <begin position="307"/>
        <end position="427"/>
    </location>
</feature>
<dbReference type="InterPro" id="IPR018490">
    <property type="entry name" value="cNMP-bd_dom_sf"/>
</dbReference>
<dbReference type="PROSITE" id="PS00107">
    <property type="entry name" value="PROTEIN_KINASE_ATP"/>
    <property type="match status" value="1"/>
</dbReference>
<dbReference type="GO" id="GO:0005524">
    <property type="term" value="F:ATP binding"/>
    <property type="evidence" value="ECO:0007669"/>
    <property type="project" value="UniProtKB-UniRule"/>
</dbReference>
<feature type="compositionally biased region" description="Basic and acidic residues" evidence="7">
    <location>
        <begin position="105"/>
        <end position="117"/>
    </location>
</feature>
<gene>
    <name evidence="10" type="ORF">CYCCA115_LOCUS2432</name>
</gene>
<evidence type="ECO:0000256" key="6">
    <source>
        <dbReference type="PROSITE-ProRule" id="PRU10141"/>
    </source>
</evidence>
<evidence type="ECO:0008006" key="12">
    <source>
        <dbReference type="Google" id="ProtNLM"/>
    </source>
</evidence>
<dbReference type="EMBL" id="CAKOGP040000158">
    <property type="protein sequence ID" value="CAJ1931536.1"/>
    <property type="molecule type" value="Genomic_DNA"/>
</dbReference>
<name>A0AAD2CE05_9STRA</name>
<feature type="domain" description="Cyclic nucleotide-binding" evidence="9">
    <location>
        <begin position="188"/>
        <end position="287"/>
    </location>
</feature>
<evidence type="ECO:0000256" key="5">
    <source>
        <dbReference type="ARBA" id="ARBA00022840"/>
    </source>
</evidence>
<proteinExistence type="predicted"/>
<evidence type="ECO:0000256" key="4">
    <source>
        <dbReference type="ARBA" id="ARBA00022777"/>
    </source>
</evidence>
<keyword evidence="4" id="KW-0418">Kinase</keyword>
<evidence type="ECO:0000256" key="2">
    <source>
        <dbReference type="ARBA" id="ARBA00022679"/>
    </source>
</evidence>
<dbReference type="PROSITE" id="PS00888">
    <property type="entry name" value="CNMP_BINDING_1"/>
    <property type="match status" value="2"/>
</dbReference>
<keyword evidence="2" id="KW-0808">Transferase</keyword>
<feature type="domain" description="Cyclic nucleotide-binding" evidence="9">
    <location>
        <begin position="436"/>
        <end position="500"/>
    </location>
</feature>
<dbReference type="SMART" id="SM00220">
    <property type="entry name" value="S_TKc"/>
    <property type="match status" value="1"/>
</dbReference>
<dbReference type="PROSITE" id="PS50042">
    <property type="entry name" value="CNMP_BINDING_3"/>
    <property type="match status" value="3"/>
</dbReference>
<dbReference type="Pfam" id="PF00027">
    <property type="entry name" value="cNMP_binding"/>
    <property type="match status" value="2"/>
</dbReference>
<dbReference type="InterPro" id="IPR000719">
    <property type="entry name" value="Prot_kinase_dom"/>
</dbReference>
<evidence type="ECO:0000256" key="7">
    <source>
        <dbReference type="SAM" id="MobiDB-lite"/>
    </source>
</evidence>
<feature type="region of interest" description="Disordered" evidence="7">
    <location>
        <begin position="83"/>
        <end position="150"/>
    </location>
</feature>
<dbReference type="CDD" id="cd00038">
    <property type="entry name" value="CAP_ED"/>
    <property type="match status" value="3"/>
</dbReference>
<dbReference type="InterPro" id="IPR017441">
    <property type="entry name" value="Protein_kinase_ATP_BS"/>
</dbReference>
<keyword evidence="1" id="KW-0723">Serine/threonine-protein kinase</keyword>
<dbReference type="InterPro" id="IPR011009">
    <property type="entry name" value="Kinase-like_dom_sf"/>
</dbReference>
<reference evidence="10" key="1">
    <citation type="submission" date="2023-08" db="EMBL/GenBank/DDBJ databases">
        <authorList>
            <person name="Audoor S."/>
            <person name="Bilcke G."/>
        </authorList>
    </citation>
    <scope>NUCLEOTIDE SEQUENCE</scope>
</reference>
<dbReference type="PRINTS" id="PR00103">
    <property type="entry name" value="CAMPKINASE"/>
</dbReference>
<dbReference type="Pfam" id="PF00069">
    <property type="entry name" value="Pkinase"/>
    <property type="match status" value="1"/>
</dbReference>
<keyword evidence="11" id="KW-1185">Reference proteome</keyword>
<comment type="caution">
    <text evidence="10">The sequence shown here is derived from an EMBL/GenBank/DDBJ whole genome shotgun (WGS) entry which is preliminary data.</text>
</comment>
<feature type="binding site" evidence="6">
    <location>
        <position position="615"/>
    </location>
    <ligand>
        <name>ATP</name>
        <dbReference type="ChEBI" id="CHEBI:30616"/>
    </ligand>
</feature>
<feature type="compositionally biased region" description="Polar residues" evidence="7">
    <location>
        <begin position="83"/>
        <end position="98"/>
    </location>
</feature>
<evidence type="ECO:0000256" key="3">
    <source>
        <dbReference type="ARBA" id="ARBA00022741"/>
    </source>
</evidence>
<keyword evidence="5 6" id="KW-0067">ATP-binding</keyword>
<dbReference type="PANTHER" id="PTHR24353">
    <property type="entry name" value="CYCLIC NUCLEOTIDE-DEPENDENT PROTEIN KINASE"/>
    <property type="match status" value="1"/>
</dbReference>
<protein>
    <recommendedName>
        <fullName evidence="12">cGMP-dependent protein kinase</fullName>
    </recommendedName>
</protein>
<dbReference type="GO" id="GO:0005952">
    <property type="term" value="C:cAMP-dependent protein kinase complex"/>
    <property type="evidence" value="ECO:0007669"/>
    <property type="project" value="TreeGrafter"/>
</dbReference>
<evidence type="ECO:0000259" key="8">
    <source>
        <dbReference type="PROSITE" id="PS50011"/>
    </source>
</evidence>
<dbReference type="InterPro" id="IPR014710">
    <property type="entry name" value="RmlC-like_jellyroll"/>
</dbReference>
<dbReference type="SUPFAM" id="SSF56112">
    <property type="entry name" value="Protein kinase-like (PK-like)"/>
    <property type="match status" value="1"/>
</dbReference>
<dbReference type="InterPro" id="IPR018488">
    <property type="entry name" value="cNMP-bd_CS"/>
</dbReference>
<dbReference type="PROSITE" id="PS50011">
    <property type="entry name" value="PROTEIN_KINASE_DOM"/>
    <property type="match status" value="1"/>
</dbReference>
<dbReference type="Gene3D" id="1.10.510.10">
    <property type="entry name" value="Transferase(Phosphotransferase) domain 1"/>
    <property type="match status" value="1"/>
</dbReference>
<sequence>MSKSKNPAFAMWEKRASSNTELPDIARLAVPSASSSTATNVGYKIRKAKALERVEQFSPKMTAKKVVVTSSLADRMKKFSENDNGTIPFSFAGSTNSNKSAKAYQAEEAKKKRAENSKKRHELRKKNQEEEEASASTSAKRTTKRGAPVKQHSITAARVNLDQFVPPTYPKSDADAKLLQEALRQNFVFENLNESDETKLTQAFEKMQVHEGQKIINQGDTGDYFYVIAEGAVRFEVNGKGVGKSEAGKSFGELSLLYTSPRAASVIAQENPTVLFRVDQKTFRYVMETKAKESENEKMGLLKKIGFLKDFKHSDLTRLCDCMVPRNFEKDEVVVTKGEEGDLFYILKEGLMKVTDISVGGTAYEDVTLSPGDYFGERALLLSEPRAANVVGMQSGSCFVIDRFTFEKVLGSFSQVIMRSQDRVKLEGVKTIKDAGLEGEVLDKLVDVIIDREFEAGENIQEKGKETEAALYLIHEGTVNIMSTDIGAGGYFGDEQLLADAQGQSNSEGFITAEETVTCSTDVVCGVLTLKECRLLMDTKTITTDFKKDDYEFRSSAILKRRSTMKETFQSKKISMEELDREKMLGEGAFGEVWLVKADIWGLGDDEYKEEFALKVQNLDNPEHANMRDTIKREMEVISTLEHPFIVDLVSCHETETESMMLMTVVKGGELWNVVHKEQDDGEWLSGISEEDTKFYSLIIADTLAYMHYKNILFRDLKPENILIDRDGYPNIIDFGFAKFCKDKTYTFCGTPNYVAPEIVLSQGHGAGVDHWALGVTIYEMIAGENPFYYEGVDTGTLFQMIAKEEPYPCEKASADAMDLINGLLEKDPTQRLGGLAGKERDILNHKWFEDLDLEMLRHKLVDAPWNPPMPSGGDD</sequence>
<dbReference type="SUPFAM" id="SSF51206">
    <property type="entry name" value="cAMP-binding domain-like"/>
    <property type="match status" value="3"/>
</dbReference>
<evidence type="ECO:0000256" key="1">
    <source>
        <dbReference type="ARBA" id="ARBA00022527"/>
    </source>
</evidence>
<evidence type="ECO:0000313" key="11">
    <source>
        <dbReference type="Proteomes" id="UP001295423"/>
    </source>
</evidence>
<accession>A0AAD2CE05</accession>